<keyword evidence="1" id="KW-0812">Transmembrane</keyword>
<keyword evidence="1" id="KW-1133">Transmembrane helix</keyword>
<feature type="transmembrane region" description="Helical" evidence="1">
    <location>
        <begin position="118"/>
        <end position="136"/>
    </location>
</feature>
<organism evidence="2 3">
    <name type="scientific">Faucicola osloensis</name>
    <name type="common">Moraxella osloensis</name>
    <dbReference type="NCBI Taxonomy" id="34062"/>
    <lineage>
        <taxon>Bacteria</taxon>
        <taxon>Pseudomonadati</taxon>
        <taxon>Pseudomonadota</taxon>
        <taxon>Gammaproteobacteria</taxon>
        <taxon>Moraxellales</taxon>
        <taxon>Moraxellaceae</taxon>
        <taxon>Faucicola</taxon>
    </lineage>
</organism>
<feature type="transmembrane region" description="Helical" evidence="1">
    <location>
        <begin position="95"/>
        <end position="112"/>
    </location>
</feature>
<gene>
    <name evidence="2" type="ORF">NP7_07325</name>
</gene>
<sequence>MKIEKRYIVIALFIAFALSIDMSFSGVLAFIILASTFYGFHLIAKQSRLDDKKFKQTKNEPTVQKLLKAKQSQDLINWQFELIPSSVAYTNQNELGLLLLRAVSLSIGLIVISTEESLTIKAVYVVVIFLIIRAFIKFFKKVASIDSINNPISIEKIELTPDWLIHNKHNIIKPIVWQDIESIEYLERNKIEPSAIKILVKNQQPIILEQNFLTSEIHTTMEVLKNYWYLCAKGYPLPKIT</sequence>
<dbReference type="EMBL" id="CP024443">
    <property type="protein sequence ID" value="ATR79072.1"/>
    <property type="molecule type" value="Genomic_DNA"/>
</dbReference>
<dbReference type="Proteomes" id="UP000229340">
    <property type="component" value="Chromosome"/>
</dbReference>
<keyword evidence="1" id="KW-0472">Membrane</keyword>
<evidence type="ECO:0000313" key="2">
    <source>
        <dbReference type="EMBL" id="ATR79072.1"/>
    </source>
</evidence>
<proteinExistence type="predicted"/>
<name>A0A2D2LVM2_FAUOS</name>
<evidence type="ECO:0000256" key="1">
    <source>
        <dbReference type="SAM" id="Phobius"/>
    </source>
</evidence>
<protein>
    <submittedName>
        <fullName evidence="2">Uncharacterized protein</fullName>
    </submittedName>
</protein>
<accession>A0A2D2LVM2</accession>
<dbReference type="RefSeq" id="WP_100270298.1">
    <property type="nucleotide sequence ID" value="NZ_CP024443.1"/>
</dbReference>
<evidence type="ECO:0000313" key="3">
    <source>
        <dbReference type="Proteomes" id="UP000229340"/>
    </source>
</evidence>
<dbReference type="AlphaFoldDB" id="A0A2D2LVM2"/>
<reference evidence="3" key="1">
    <citation type="submission" date="2017-11" db="EMBL/GenBank/DDBJ databases">
        <title>Complete genome sequence of Moraxella osloensis NP7 isolated from human skin.</title>
        <authorList>
            <person name="Lee K."/>
            <person name="Lim J.Y."/>
            <person name="Hwang I."/>
        </authorList>
    </citation>
    <scope>NUCLEOTIDE SEQUENCE [LARGE SCALE GENOMIC DNA]</scope>
    <source>
        <strain evidence="3">NP7</strain>
    </source>
</reference>